<dbReference type="AlphaFoldDB" id="A0AAV2NGZ9"/>
<proteinExistence type="inferred from homology"/>
<dbReference type="Pfam" id="PF04938">
    <property type="entry name" value="SIP1"/>
    <property type="match status" value="1"/>
</dbReference>
<dbReference type="GO" id="GO:0000387">
    <property type="term" value="P:spliceosomal snRNP assembly"/>
    <property type="evidence" value="ECO:0007669"/>
    <property type="project" value="UniProtKB-UniRule"/>
</dbReference>
<accession>A0AAV2NGZ9</accession>
<keyword evidence="4 7" id="KW-0508">mRNA splicing</keyword>
<dbReference type="InterPro" id="IPR017364">
    <property type="entry name" value="GEMIN2"/>
</dbReference>
<comment type="similarity">
    <text evidence="5 7">Belongs to the gemin-2 family.</text>
</comment>
<evidence type="ECO:0000256" key="3">
    <source>
        <dbReference type="ARBA" id="ARBA00022664"/>
    </source>
</evidence>
<dbReference type="PIRSF" id="PIRSF038038">
    <property type="entry name" value="SMN_Gemin2"/>
    <property type="match status" value="1"/>
</dbReference>
<evidence type="ECO:0000313" key="9">
    <source>
        <dbReference type="Proteomes" id="UP001497644"/>
    </source>
</evidence>
<evidence type="ECO:0000256" key="7">
    <source>
        <dbReference type="PIRNR" id="PIRNR038038"/>
    </source>
</evidence>
<gene>
    <name evidence="8" type="ORF">LPLAT_LOCUS4768</name>
</gene>
<dbReference type="EMBL" id="OZ034838">
    <property type="protein sequence ID" value="CAL1679010.1"/>
    <property type="molecule type" value="Genomic_DNA"/>
</dbReference>
<evidence type="ECO:0000256" key="6">
    <source>
        <dbReference type="ARBA" id="ARBA00047179"/>
    </source>
</evidence>
<keyword evidence="3 7" id="KW-0507">mRNA processing</keyword>
<evidence type="ECO:0000256" key="1">
    <source>
        <dbReference type="ARBA" id="ARBA00004496"/>
    </source>
</evidence>
<dbReference type="Gene3D" id="1.20.58.1070">
    <property type="match status" value="1"/>
</dbReference>
<sequence length="248" mass="28305">MMDYLKQPVFAIGNINEDINLSLPPTSGEEYIKRVVIEARQCADVVVADIDPSCMKLSRGYIKTLAGCVQAPPSLSPTLEWQQYQVSDFSDIRLRVSQLKDEIQVGKRKWRSPDINLPDINDQEAWISFCLGSKEKIEPTLNTLFCFNQSTVEQVLEYLVHFVETERKIEYKIGQWIYSLLAILEQPLQPDTCSCLRSLARACSVIRADSRELDAQELGALNLFICLVARYFRQLDLADPSEFIPIHN</sequence>
<dbReference type="GO" id="GO:0000245">
    <property type="term" value="P:spliceosomal complex assembly"/>
    <property type="evidence" value="ECO:0007669"/>
    <property type="project" value="UniProtKB-UniRule"/>
</dbReference>
<dbReference type="InterPro" id="IPR035426">
    <property type="entry name" value="Gemin2/Brr1"/>
</dbReference>
<comment type="subunit">
    <text evidence="7">Part of the core SMN complex.</text>
</comment>
<keyword evidence="2 7" id="KW-0963">Cytoplasm</keyword>
<comment type="subcellular location">
    <subcellularLocation>
        <location evidence="1">Cytoplasm</location>
    </subcellularLocation>
</comment>
<reference evidence="8" key="1">
    <citation type="submission" date="2024-04" db="EMBL/GenBank/DDBJ databases">
        <authorList>
            <consortium name="Molecular Ecology Group"/>
        </authorList>
    </citation>
    <scope>NUCLEOTIDE SEQUENCE</scope>
</reference>
<protein>
    <recommendedName>
        <fullName evidence="6 7">Gem-associated protein 2</fullName>
    </recommendedName>
</protein>
<dbReference type="Proteomes" id="UP001497644">
    <property type="component" value="Chromosome 15"/>
</dbReference>
<dbReference type="PANTHER" id="PTHR12794:SF0">
    <property type="entry name" value="GEM-ASSOCIATED PROTEIN 2"/>
    <property type="match status" value="1"/>
</dbReference>
<evidence type="ECO:0000313" key="8">
    <source>
        <dbReference type="EMBL" id="CAL1679010.1"/>
    </source>
</evidence>
<dbReference type="GO" id="GO:0032797">
    <property type="term" value="C:SMN complex"/>
    <property type="evidence" value="ECO:0007669"/>
    <property type="project" value="UniProtKB-UniRule"/>
</dbReference>
<evidence type="ECO:0000256" key="4">
    <source>
        <dbReference type="ARBA" id="ARBA00023187"/>
    </source>
</evidence>
<evidence type="ECO:0000256" key="2">
    <source>
        <dbReference type="ARBA" id="ARBA00022490"/>
    </source>
</evidence>
<comment type="function">
    <text evidence="7">The SMN complex catalyzes the assembly of small nuclear ribonucleoproteins (snRNPs), the building blocks of the spliceosome, and thereby plays an important role in the splicing of cellular pre-mRNAs.</text>
</comment>
<dbReference type="PANTHER" id="PTHR12794">
    <property type="entry name" value="GEMIN2"/>
    <property type="match status" value="1"/>
</dbReference>
<dbReference type="GO" id="GO:0005681">
    <property type="term" value="C:spliceosomal complex"/>
    <property type="evidence" value="ECO:0007669"/>
    <property type="project" value="UniProtKB-UniRule"/>
</dbReference>
<name>A0AAV2NGZ9_9HYME</name>
<organism evidence="8 9">
    <name type="scientific">Lasius platythorax</name>
    <dbReference type="NCBI Taxonomy" id="488582"/>
    <lineage>
        <taxon>Eukaryota</taxon>
        <taxon>Metazoa</taxon>
        <taxon>Ecdysozoa</taxon>
        <taxon>Arthropoda</taxon>
        <taxon>Hexapoda</taxon>
        <taxon>Insecta</taxon>
        <taxon>Pterygota</taxon>
        <taxon>Neoptera</taxon>
        <taxon>Endopterygota</taxon>
        <taxon>Hymenoptera</taxon>
        <taxon>Apocrita</taxon>
        <taxon>Aculeata</taxon>
        <taxon>Formicoidea</taxon>
        <taxon>Formicidae</taxon>
        <taxon>Formicinae</taxon>
        <taxon>Lasius</taxon>
        <taxon>Lasius</taxon>
    </lineage>
</organism>
<keyword evidence="9" id="KW-1185">Reference proteome</keyword>
<evidence type="ECO:0000256" key="5">
    <source>
        <dbReference type="ARBA" id="ARBA00025758"/>
    </source>
</evidence>